<organism evidence="2 3">
    <name type="scientific">Methanobrevibacter thaueri</name>
    <dbReference type="NCBI Taxonomy" id="190975"/>
    <lineage>
        <taxon>Archaea</taxon>
        <taxon>Methanobacteriati</taxon>
        <taxon>Methanobacteriota</taxon>
        <taxon>Methanomada group</taxon>
        <taxon>Methanobacteria</taxon>
        <taxon>Methanobacteriales</taxon>
        <taxon>Methanobacteriaceae</taxon>
        <taxon>Methanobrevibacter</taxon>
    </lineage>
</organism>
<dbReference type="RefSeq" id="WP_303739495.1">
    <property type="nucleotide sequence ID" value="NZ_SUTK01000057.1"/>
</dbReference>
<gene>
    <name evidence="2" type="ORF">E7Z79_08215</name>
</gene>
<reference evidence="2" key="1">
    <citation type="submission" date="2019-04" db="EMBL/GenBank/DDBJ databases">
        <title>Evolution of Biomass-Degrading Anaerobic Consortia Revealed by Metagenomics.</title>
        <authorList>
            <person name="Peng X."/>
        </authorList>
    </citation>
    <scope>NUCLEOTIDE SEQUENCE</scope>
    <source>
        <strain evidence="2">SIG18</strain>
    </source>
</reference>
<dbReference type="AlphaFoldDB" id="A0A8T3VER8"/>
<protein>
    <submittedName>
        <fullName evidence="2">Uncharacterized protein</fullName>
    </submittedName>
</protein>
<feature type="compositionally biased region" description="Polar residues" evidence="1">
    <location>
        <begin position="14"/>
        <end position="24"/>
    </location>
</feature>
<comment type="caution">
    <text evidence="2">The sequence shown here is derived from an EMBL/GenBank/DDBJ whole genome shotgun (WGS) entry which is preliminary data.</text>
</comment>
<feature type="region of interest" description="Disordered" evidence="1">
    <location>
        <begin position="1"/>
        <end position="24"/>
    </location>
</feature>
<feature type="non-terminal residue" evidence="2">
    <location>
        <position position="85"/>
    </location>
</feature>
<dbReference type="Proteomes" id="UP000783037">
    <property type="component" value="Unassembled WGS sequence"/>
</dbReference>
<name>A0A8T3VER8_9EURY</name>
<dbReference type="EMBL" id="SUTK01000057">
    <property type="protein sequence ID" value="MBE6502407.1"/>
    <property type="molecule type" value="Genomic_DNA"/>
</dbReference>
<evidence type="ECO:0000256" key="1">
    <source>
        <dbReference type="SAM" id="MobiDB-lite"/>
    </source>
</evidence>
<sequence>MTFTPPDLSEVLTKEQTMNSRLTTSQSNLRSILTKEEIGYTQEDGVIPLIRKLPVPQLASLGVNMYNKFSTGANLPAVITAKDTD</sequence>
<evidence type="ECO:0000313" key="2">
    <source>
        <dbReference type="EMBL" id="MBE6502407.1"/>
    </source>
</evidence>
<evidence type="ECO:0000313" key="3">
    <source>
        <dbReference type="Proteomes" id="UP000783037"/>
    </source>
</evidence>
<proteinExistence type="predicted"/>
<accession>A0A8T3VER8</accession>